<accession>A0A0C9ZTH5</accession>
<protein>
    <submittedName>
        <fullName evidence="2">Uncharacterized protein</fullName>
    </submittedName>
</protein>
<dbReference type="HOGENOM" id="CLU_940661_0_0_1"/>
<keyword evidence="3" id="KW-1185">Reference proteome</keyword>
<reference evidence="3" key="2">
    <citation type="submission" date="2015-01" db="EMBL/GenBank/DDBJ databases">
        <title>Evolutionary Origins and Diversification of the Mycorrhizal Mutualists.</title>
        <authorList>
            <consortium name="DOE Joint Genome Institute"/>
            <consortium name="Mycorrhizal Genomics Consortium"/>
            <person name="Kohler A."/>
            <person name="Kuo A."/>
            <person name="Nagy L.G."/>
            <person name="Floudas D."/>
            <person name="Copeland A."/>
            <person name="Barry K.W."/>
            <person name="Cichocki N."/>
            <person name="Veneault-Fourrey C."/>
            <person name="LaButti K."/>
            <person name="Lindquist E.A."/>
            <person name="Lipzen A."/>
            <person name="Lundell T."/>
            <person name="Morin E."/>
            <person name="Murat C."/>
            <person name="Riley R."/>
            <person name="Ohm R."/>
            <person name="Sun H."/>
            <person name="Tunlid A."/>
            <person name="Henrissat B."/>
            <person name="Grigoriev I.V."/>
            <person name="Hibbett D.S."/>
            <person name="Martin F."/>
        </authorList>
    </citation>
    <scope>NUCLEOTIDE SEQUENCE [LARGE SCALE GENOMIC DNA]</scope>
    <source>
        <strain evidence="3">UH-Slu-Lm8-n1</strain>
    </source>
</reference>
<sequence length="267" mass="29026">MEKMSTTTVTTHCDSATSMSITNVPALSSTNRLTPAERKAFGRVHHDRSPSLCLLQDQENAQGDDTIGGNIAISAKRPCNRNASAATVIGPLKYLGRVLASGIGMVGKRNKNCIVGEGYTPRVVLGDLLSNESPGEEGKEELPTPGVGNDSALSLPEVDESEDTIALLGAEYPWQNDEEGEDVASLCYAPNFEVSSEEESPALSSNDSFDDILRPVEQAYLDFLIAQDEAEEQLMERRRERRAALRSRNKILDVLGKEARQAIDEQC</sequence>
<organism evidence="2 3">
    <name type="scientific">Suillus luteus UH-Slu-Lm8-n1</name>
    <dbReference type="NCBI Taxonomy" id="930992"/>
    <lineage>
        <taxon>Eukaryota</taxon>
        <taxon>Fungi</taxon>
        <taxon>Dikarya</taxon>
        <taxon>Basidiomycota</taxon>
        <taxon>Agaricomycotina</taxon>
        <taxon>Agaricomycetes</taxon>
        <taxon>Agaricomycetidae</taxon>
        <taxon>Boletales</taxon>
        <taxon>Suillineae</taxon>
        <taxon>Suillaceae</taxon>
        <taxon>Suillus</taxon>
    </lineage>
</organism>
<evidence type="ECO:0000313" key="3">
    <source>
        <dbReference type="Proteomes" id="UP000054485"/>
    </source>
</evidence>
<reference evidence="2 3" key="1">
    <citation type="submission" date="2014-04" db="EMBL/GenBank/DDBJ databases">
        <authorList>
            <consortium name="DOE Joint Genome Institute"/>
            <person name="Kuo A."/>
            <person name="Ruytinx J."/>
            <person name="Rineau F."/>
            <person name="Colpaert J."/>
            <person name="Kohler A."/>
            <person name="Nagy L.G."/>
            <person name="Floudas D."/>
            <person name="Copeland A."/>
            <person name="Barry K.W."/>
            <person name="Cichocki N."/>
            <person name="Veneault-Fourrey C."/>
            <person name="LaButti K."/>
            <person name="Lindquist E.A."/>
            <person name="Lipzen A."/>
            <person name="Lundell T."/>
            <person name="Morin E."/>
            <person name="Murat C."/>
            <person name="Sun H."/>
            <person name="Tunlid A."/>
            <person name="Henrissat B."/>
            <person name="Grigoriev I.V."/>
            <person name="Hibbett D.S."/>
            <person name="Martin F."/>
            <person name="Nordberg H.P."/>
            <person name="Cantor M.N."/>
            <person name="Hua S.X."/>
        </authorList>
    </citation>
    <scope>NUCLEOTIDE SEQUENCE [LARGE SCALE GENOMIC DNA]</scope>
    <source>
        <strain evidence="2 3">UH-Slu-Lm8-n1</strain>
    </source>
</reference>
<evidence type="ECO:0000256" key="1">
    <source>
        <dbReference type="SAM" id="MobiDB-lite"/>
    </source>
</evidence>
<dbReference type="Proteomes" id="UP000054485">
    <property type="component" value="Unassembled WGS sequence"/>
</dbReference>
<dbReference type="AlphaFoldDB" id="A0A0C9ZTH5"/>
<gene>
    <name evidence="2" type="ORF">CY34DRAFT_220329</name>
</gene>
<feature type="region of interest" description="Disordered" evidence="1">
    <location>
        <begin position="128"/>
        <end position="154"/>
    </location>
</feature>
<proteinExistence type="predicted"/>
<dbReference type="InParanoid" id="A0A0C9ZTH5"/>
<dbReference type="EMBL" id="KN835275">
    <property type="protein sequence ID" value="KIK41215.1"/>
    <property type="molecule type" value="Genomic_DNA"/>
</dbReference>
<dbReference type="OrthoDB" id="2652256at2759"/>
<name>A0A0C9ZTH5_9AGAM</name>
<evidence type="ECO:0000313" key="2">
    <source>
        <dbReference type="EMBL" id="KIK41215.1"/>
    </source>
</evidence>